<keyword evidence="1" id="KW-1133">Transmembrane helix</keyword>
<feature type="chain" id="PRO_5039574072" description="UsfY protein" evidence="2">
    <location>
        <begin position="20"/>
        <end position="73"/>
    </location>
</feature>
<evidence type="ECO:0008006" key="5">
    <source>
        <dbReference type="Google" id="ProtNLM"/>
    </source>
</evidence>
<keyword evidence="4" id="KW-1185">Reference proteome</keyword>
<dbReference type="STRING" id="153971.AWC19_14370"/>
<sequence length="73" mass="8276">MIRVLYSVLIFMAVESAYAVCAAFITHTDPYPAAIVLALTAAAWLGVRHMEQQRDERLARGREQVWRDREAGL</sequence>
<organism evidence="3 4">
    <name type="scientific">Mycobacterium palustre</name>
    <dbReference type="NCBI Taxonomy" id="153971"/>
    <lineage>
        <taxon>Bacteria</taxon>
        <taxon>Bacillati</taxon>
        <taxon>Actinomycetota</taxon>
        <taxon>Actinomycetes</taxon>
        <taxon>Mycobacteriales</taxon>
        <taxon>Mycobacteriaceae</taxon>
        <taxon>Mycobacterium</taxon>
        <taxon>Mycobacterium simiae complex</taxon>
    </lineage>
</organism>
<feature type="signal peptide" evidence="2">
    <location>
        <begin position="1"/>
        <end position="19"/>
    </location>
</feature>
<dbReference type="EMBL" id="LQPJ01000121">
    <property type="protein sequence ID" value="ORW20945.1"/>
    <property type="molecule type" value="Genomic_DNA"/>
</dbReference>
<feature type="transmembrane region" description="Helical" evidence="1">
    <location>
        <begin position="31"/>
        <end position="47"/>
    </location>
</feature>
<keyword evidence="2" id="KW-0732">Signal</keyword>
<proteinExistence type="predicted"/>
<name>A0A1X1ZCD6_9MYCO</name>
<keyword evidence="1" id="KW-0812">Transmembrane</keyword>
<evidence type="ECO:0000256" key="1">
    <source>
        <dbReference type="SAM" id="Phobius"/>
    </source>
</evidence>
<dbReference type="Proteomes" id="UP000193529">
    <property type="component" value="Unassembled WGS sequence"/>
</dbReference>
<evidence type="ECO:0000256" key="2">
    <source>
        <dbReference type="SAM" id="SignalP"/>
    </source>
</evidence>
<evidence type="ECO:0000313" key="3">
    <source>
        <dbReference type="EMBL" id="ORW20945.1"/>
    </source>
</evidence>
<dbReference type="RefSeq" id="WP_085079670.1">
    <property type="nucleotide sequence ID" value="NZ_JACKRZ010000357.1"/>
</dbReference>
<evidence type="ECO:0000313" key="4">
    <source>
        <dbReference type="Proteomes" id="UP000193529"/>
    </source>
</evidence>
<comment type="caution">
    <text evidence="3">The sequence shown here is derived from an EMBL/GenBank/DDBJ whole genome shotgun (WGS) entry which is preliminary data.</text>
</comment>
<keyword evidence="1" id="KW-0472">Membrane</keyword>
<accession>A0A1X1ZCD6</accession>
<protein>
    <recommendedName>
        <fullName evidence="5">UsfY protein</fullName>
    </recommendedName>
</protein>
<reference evidence="3 4" key="1">
    <citation type="submission" date="2016-01" db="EMBL/GenBank/DDBJ databases">
        <title>The new phylogeny of the genus Mycobacterium.</title>
        <authorList>
            <person name="Tarcisio F."/>
            <person name="Conor M."/>
            <person name="Antonella G."/>
            <person name="Elisabetta G."/>
            <person name="Giulia F.S."/>
            <person name="Sara T."/>
            <person name="Anna F."/>
            <person name="Clotilde B."/>
            <person name="Roberto B."/>
            <person name="Veronica D.S."/>
            <person name="Fabio R."/>
            <person name="Monica P."/>
            <person name="Olivier J."/>
            <person name="Enrico T."/>
            <person name="Nicola S."/>
        </authorList>
    </citation>
    <scope>NUCLEOTIDE SEQUENCE [LARGE SCALE GENOMIC DNA]</scope>
    <source>
        <strain evidence="3 4">DSM 44572</strain>
    </source>
</reference>
<gene>
    <name evidence="3" type="ORF">AWC19_14370</name>
</gene>
<dbReference type="AlphaFoldDB" id="A0A1X1ZCD6"/>